<gene>
    <name evidence="2" type="ORF">SAMN04488242_0254</name>
</gene>
<dbReference type="RefSeq" id="WP_093248213.1">
    <property type="nucleotide sequence ID" value="NZ_FNGP01000001.1"/>
</dbReference>
<protein>
    <submittedName>
        <fullName evidence="2">Uncharacterized protein</fullName>
    </submittedName>
</protein>
<dbReference type="Proteomes" id="UP000199475">
    <property type="component" value="Unassembled WGS sequence"/>
</dbReference>
<feature type="chain" id="PRO_5011718819" evidence="1">
    <location>
        <begin position="28"/>
        <end position="401"/>
    </location>
</feature>
<dbReference type="OrthoDB" id="8887048at2"/>
<dbReference type="AlphaFoldDB" id="A0A1G9HEK1"/>
<proteinExistence type="predicted"/>
<sequence>MGFPRSVATIAAVALFAAGAVTAPASAAPSLCRVNLQPAAPVVFEVDETDVVVTLERCGSGRLRIESEGPDGLGIMLIGSTPDGTYEFWSGIESAGEYRVRAVVDDVVSGWVPLAILKEPTVYSAGWKLIGEATNTWGRFDGSHATNEPVWTEFLVDGRWSKSQESTTSGTGSYVLPLTYGANTPGEYVFRVGARYYNGAVVYTEASSIERVARPAASHAGVKIVGETANVWGHFDVRWPAPVWTEVWTGAGFSKSQQGLTGSSGNYVLPLTYGASKPDFYWYRVAGDIGDGDIARTEPFFFRRVSRPTINAVPTAKVGQPVYASGGFDVSADYKAIKVWTEVWTGQRWSKSQERVSSSTGQYTIPLTYGATTAGTTRWRVVGQYAEGRVVSPEIRLTRVR</sequence>
<name>A0A1G9HEK1_9ACTN</name>
<keyword evidence="1" id="KW-0732">Signal</keyword>
<evidence type="ECO:0000313" key="2">
    <source>
        <dbReference type="EMBL" id="SDL11319.1"/>
    </source>
</evidence>
<reference evidence="2 3" key="1">
    <citation type="submission" date="2016-10" db="EMBL/GenBank/DDBJ databases">
        <authorList>
            <person name="de Groot N.N."/>
        </authorList>
    </citation>
    <scope>NUCLEOTIDE SEQUENCE [LARGE SCALE GENOMIC DNA]</scope>
    <source>
        <strain evidence="2 3">CGMCC 1.9159</strain>
    </source>
</reference>
<dbReference type="EMBL" id="FNGP01000001">
    <property type="protein sequence ID" value="SDL11319.1"/>
    <property type="molecule type" value="Genomic_DNA"/>
</dbReference>
<dbReference type="STRING" id="686624.SAMN04488242_0254"/>
<evidence type="ECO:0000313" key="3">
    <source>
        <dbReference type="Proteomes" id="UP000199475"/>
    </source>
</evidence>
<organism evidence="2 3">
    <name type="scientific">Tessaracoccus oleiagri</name>
    <dbReference type="NCBI Taxonomy" id="686624"/>
    <lineage>
        <taxon>Bacteria</taxon>
        <taxon>Bacillati</taxon>
        <taxon>Actinomycetota</taxon>
        <taxon>Actinomycetes</taxon>
        <taxon>Propionibacteriales</taxon>
        <taxon>Propionibacteriaceae</taxon>
        <taxon>Tessaracoccus</taxon>
    </lineage>
</organism>
<feature type="signal peptide" evidence="1">
    <location>
        <begin position="1"/>
        <end position="27"/>
    </location>
</feature>
<keyword evidence="3" id="KW-1185">Reference proteome</keyword>
<accession>A0A1G9HEK1</accession>
<evidence type="ECO:0000256" key="1">
    <source>
        <dbReference type="SAM" id="SignalP"/>
    </source>
</evidence>